<dbReference type="EMBL" id="MTCZ01000009">
    <property type="protein sequence ID" value="OWP85050.1"/>
    <property type="molecule type" value="Genomic_DNA"/>
</dbReference>
<name>A0A2D0AIV2_9FLAO</name>
<evidence type="ECO:0008006" key="3">
    <source>
        <dbReference type="Google" id="ProtNLM"/>
    </source>
</evidence>
<organism evidence="1 2">
    <name type="scientific">Flavobacterium davisii</name>
    <dbReference type="NCBI Taxonomy" id="2906077"/>
    <lineage>
        <taxon>Bacteria</taxon>
        <taxon>Pseudomonadati</taxon>
        <taxon>Bacteroidota</taxon>
        <taxon>Flavobacteriia</taxon>
        <taxon>Flavobacteriales</taxon>
        <taxon>Flavobacteriaceae</taxon>
        <taxon>Flavobacterium</taxon>
    </lineage>
</organism>
<dbReference type="Proteomes" id="UP000197768">
    <property type="component" value="Unassembled WGS sequence"/>
</dbReference>
<accession>A0A2D0AIV2</accession>
<comment type="caution">
    <text evidence="1">The sequence shown here is derived from an EMBL/GenBank/DDBJ whole genome shotgun (WGS) entry which is preliminary data.</text>
</comment>
<proteinExistence type="predicted"/>
<dbReference type="AlphaFoldDB" id="A0A2D0AIV2"/>
<evidence type="ECO:0000313" key="1">
    <source>
        <dbReference type="EMBL" id="OWP85050.1"/>
    </source>
</evidence>
<reference evidence="1 2" key="1">
    <citation type="journal article" date="2017" name="Infect. Genet. Evol.">
        <title>Comparative genome analysis of fish pathogen Flavobacterium columnare reveals extensive sequence diversity within the species.</title>
        <authorList>
            <person name="Kayansamruaj P."/>
            <person name="Dong H.T."/>
            <person name="Hirono I."/>
            <person name="Kondo H."/>
            <person name="Senapin S."/>
            <person name="Rodkhum C."/>
        </authorList>
    </citation>
    <scope>NUCLEOTIDE SEQUENCE [LARGE SCALE GENOMIC DNA]</scope>
    <source>
        <strain evidence="1 2">1215</strain>
    </source>
</reference>
<protein>
    <recommendedName>
        <fullName evidence="3">Roadblock/LAMTOR2 domain-containing protein</fullName>
    </recommendedName>
</protein>
<dbReference type="RefSeq" id="WP_088390578.1">
    <property type="nucleotide sequence ID" value="NZ_MTCZ01000009.1"/>
</dbReference>
<sequence length="122" mass="13776">MADLLTEFGESIAKNLPGFIAVSILDIYKGIIYHSKSVLKDYNIDLDSNYILEMVRAKLNGIHALKQNQQIQDITISLTSQYHVIDVSNNHEFLIYLVVDASEANLTMTKALLDKYKKSISL</sequence>
<gene>
    <name evidence="1" type="ORF">BWK59_02080</name>
</gene>
<evidence type="ECO:0000313" key="2">
    <source>
        <dbReference type="Proteomes" id="UP000197768"/>
    </source>
</evidence>